<keyword evidence="2" id="KW-1133">Transmembrane helix</keyword>
<organism evidence="3 4">
    <name type="scientific">Sorangium cellulosum</name>
    <name type="common">Polyangium cellulosum</name>
    <dbReference type="NCBI Taxonomy" id="56"/>
    <lineage>
        <taxon>Bacteria</taxon>
        <taxon>Pseudomonadati</taxon>
        <taxon>Myxococcota</taxon>
        <taxon>Polyangia</taxon>
        <taxon>Polyangiales</taxon>
        <taxon>Polyangiaceae</taxon>
        <taxon>Sorangium</taxon>
    </lineage>
</organism>
<evidence type="ECO:0000256" key="2">
    <source>
        <dbReference type="SAM" id="Phobius"/>
    </source>
</evidence>
<evidence type="ECO:0008006" key="5">
    <source>
        <dbReference type="Google" id="ProtNLM"/>
    </source>
</evidence>
<protein>
    <recommendedName>
        <fullName evidence="5">DUF2599 domain-containing protein</fullName>
    </recommendedName>
</protein>
<evidence type="ECO:0000313" key="3">
    <source>
        <dbReference type="EMBL" id="AUX41532.1"/>
    </source>
</evidence>
<evidence type="ECO:0000313" key="4">
    <source>
        <dbReference type="Proteomes" id="UP000238348"/>
    </source>
</evidence>
<feature type="region of interest" description="Disordered" evidence="1">
    <location>
        <begin position="1"/>
        <end position="83"/>
    </location>
</feature>
<dbReference type="RefSeq" id="WP_104979899.1">
    <property type="nucleotide sequence ID" value="NZ_CP012673.1"/>
</dbReference>
<dbReference type="Proteomes" id="UP000238348">
    <property type="component" value="Chromosome"/>
</dbReference>
<sequence length="248" mass="26510">MATSSDDKDRHDPGTDDTSSDEADARNAHNADDATTEGEGERRAAATAPSAPSRPTKQAGAARRAAGRKPGARPRAPAQQQSGSLGKSMILFLIIIGGLAGAFAYFGREPAGGTAGPKWKTGDKAQVEVTLVSTDIKDLACWSAEEINGRHCAFESPTKGWSKGDADDKKLLRPYTTTDRVQFLAAGLWSEPALTGKLPSARFAVKCTFTVEGRMKRPGIRWSSEGAWLDRADDWYTGLLSDCKLINP</sequence>
<feature type="compositionally biased region" description="Basic and acidic residues" evidence="1">
    <location>
        <begin position="1"/>
        <end position="14"/>
    </location>
</feature>
<name>A0A2L0EQJ9_SORCE</name>
<dbReference type="OrthoDB" id="5507735at2"/>
<feature type="transmembrane region" description="Helical" evidence="2">
    <location>
        <begin position="89"/>
        <end position="107"/>
    </location>
</feature>
<feature type="compositionally biased region" description="Basic and acidic residues" evidence="1">
    <location>
        <begin position="23"/>
        <end position="32"/>
    </location>
</feature>
<evidence type="ECO:0000256" key="1">
    <source>
        <dbReference type="SAM" id="MobiDB-lite"/>
    </source>
</evidence>
<dbReference type="EMBL" id="CP012673">
    <property type="protein sequence ID" value="AUX41532.1"/>
    <property type="molecule type" value="Genomic_DNA"/>
</dbReference>
<dbReference type="AlphaFoldDB" id="A0A2L0EQJ9"/>
<keyword evidence="2" id="KW-0812">Transmembrane</keyword>
<accession>A0A2L0EQJ9</accession>
<feature type="compositionally biased region" description="Low complexity" evidence="1">
    <location>
        <begin position="45"/>
        <end position="64"/>
    </location>
</feature>
<reference evidence="3 4" key="1">
    <citation type="submission" date="2015-09" db="EMBL/GenBank/DDBJ databases">
        <title>Sorangium comparison.</title>
        <authorList>
            <person name="Zaburannyi N."/>
            <person name="Bunk B."/>
            <person name="Overmann J."/>
            <person name="Mueller R."/>
        </authorList>
    </citation>
    <scope>NUCLEOTIDE SEQUENCE [LARGE SCALE GENOMIC DNA]</scope>
    <source>
        <strain evidence="3 4">So ce26</strain>
    </source>
</reference>
<proteinExistence type="predicted"/>
<keyword evidence="2" id="KW-0472">Membrane</keyword>
<gene>
    <name evidence="3" type="ORF">SOCE26_029520</name>
</gene>